<reference evidence="1 2" key="1">
    <citation type="submission" date="2018-07" db="EMBL/GenBank/DDBJ databases">
        <title>Chitinophaga K2CV101002-2 sp. nov., isolated from a monsoon evergreen broad-leaved forest soil.</title>
        <authorList>
            <person name="Lv Y."/>
        </authorList>
    </citation>
    <scope>NUCLEOTIDE SEQUENCE [LARGE SCALE GENOMIC DNA]</scope>
    <source>
        <strain evidence="1 2">GDMCC 1.1288</strain>
    </source>
</reference>
<sequence>MKHISFISFIFTIFLFSCSKKETEIGAPVSIKPDYVLPQGNAPDAANARIQQLYDKYGSYFLYNFTQKDYEWVQSTGSGNSKLDTAVLGDPIYTSDMLQFLDDVWLKFLPEDFKKGKGIPYRVFMADVIRQYRPNFPPEYTYLYFDYKIVGKAVVFPGMNSDLRTMTPAQKVAKKIIVTSAMWSYYIANNILDIPSEFYAISNYTSTAAPVTPLSLPANMIAYRTRGFLPSSYDPTFGNALEWYYSSYAWGTAKTNDANSFITNITQRTDAQMAPYLTYPLIKQKFDLLVNYYKTKYNIDVRAIANATY</sequence>
<dbReference type="PROSITE" id="PS51257">
    <property type="entry name" value="PROKAR_LIPOPROTEIN"/>
    <property type="match status" value="1"/>
</dbReference>
<dbReference type="RefSeq" id="WP_116973955.1">
    <property type="nucleotide sequence ID" value="NZ_QPMM01000001.1"/>
</dbReference>
<dbReference type="Proteomes" id="UP000260644">
    <property type="component" value="Unassembled WGS sequence"/>
</dbReference>
<accession>A0A3E1YHF4</accession>
<comment type="caution">
    <text evidence="1">The sequence shown here is derived from an EMBL/GenBank/DDBJ whole genome shotgun (WGS) entry which is preliminary data.</text>
</comment>
<dbReference type="AlphaFoldDB" id="A0A3E1YHF4"/>
<evidence type="ECO:0000313" key="1">
    <source>
        <dbReference type="EMBL" id="RFS26764.1"/>
    </source>
</evidence>
<keyword evidence="2" id="KW-1185">Reference proteome</keyword>
<organism evidence="1 2">
    <name type="scientific">Chitinophaga silvatica</name>
    <dbReference type="NCBI Taxonomy" id="2282649"/>
    <lineage>
        <taxon>Bacteria</taxon>
        <taxon>Pseudomonadati</taxon>
        <taxon>Bacteroidota</taxon>
        <taxon>Chitinophagia</taxon>
        <taxon>Chitinophagales</taxon>
        <taxon>Chitinophagaceae</taxon>
        <taxon>Chitinophaga</taxon>
    </lineage>
</organism>
<protein>
    <submittedName>
        <fullName evidence="1">Uncharacterized protein</fullName>
    </submittedName>
</protein>
<evidence type="ECO:0000313" key="2">
    <source>
        <dbReference type="Proteomes" id="UP000260644"/>
    </source>
</evidence>
<dbReference type="Gene3D" id="3.40.390.70">
    <property type="match status" value="1"/>
</dbReference>
<name>A0A3E1YHF4_9BACT</name>
<dbReference type="EMBL" id="QPMM01000001">
    <property type="protein sequence ID" value="RFS26764.1"/>
    <property type="molecule type" value="Genomic_DNA"/>
</dbReference>
<dbReference type="OrthoDB" id="1100648at2"/>
<proteinExistence type="predicted"/>
<gene>
    <name evidence="1" type="ORF">DVR12_02975</name>
</gene>